<keyword evidence="1" id="KW-0732">Signal</keyword>
<evidence type="ECO:0000313" key="4">
    <source>
        <dbReference type="Proteomes" id="UP001501508"/>
    </source>
</evidence>
<evidence type="ECO:0000256" key="1">
    <source>
        <dbReference type="SAM" id="SignalP"/>
    </source>
</evidence>
<organism evidence="3 4">
    <name type="scientific">Ravibacter arvi</name>
    <dbReference type="NCBI Taxonomy" id="2051041"/>
    <lineage>
        <taxon>Bacteria</taxon>
        <taxon>Pseudomonadati</taxon>
        <taxon>Bacteroidota</taxon>
        <taxon>Cytophagia</taxon>
        <taxon>Cytophagales</taxon>
        <taxon>Spirosomataceae</taxon>
        <taxon>Ravibacter</taxon>
    </lineage>
</organism>
<feature type="chain" id="PRO_5045707509" description="DUF6265 domain-containing protein" evidence="1">
    <location>
        <begin position="23"/>
        <end position="164"/>
    </location>
</feature>
<dbReference type="Pfam" id="PF19780">
    <property type="entry name" value="DUF6265"/>
    <property type="match status" value="1"/>
</dbReference>
<accession>A0ABP8LR44</accession>
<reference evidence="4" key="1">
    <citation type="journal article" date="2019" name="Int. J. Syst. Evol. Microbiol.">
        <title>The Global Catalogue of Microorganisms (GCM) 10K type strain sequencing project: providing services to taxonomists for standard genome sequencing and annotation.</title>
        <authorList>
            <consortium name="The Broad Institute Genomics Platform"/>
            <consortium name="The Broad Institute Genome Sequencing Center for Infectious Disease"/>
            <person name="Wu L."/>
            <person name="Ma J."/>
        </authorList>
    </citation>
    <scope>NUCLEOTIDE SEQUENCE [LARGE SCALE GENOMIC DNA]</scope>
    <source>
        <strain evidence="4">JCM 31920</strain>
    </source>
</reference>
<sequence length="164" mass="18907">MRLFSATALLLSFLFFTATAHAQSVPDLSVVAHIEGHWKGEFKGGPIEASWSAPEGNNVVGYIRMIQGNQPSLYEIFAFEQTEKGPIVRVKHFKPGLISVEDKEEADTYYFIETKKNETLFEKSDKKVRIIYELRKPNLFVIRRGTPKDESWEFTDLFVFKRVK</sequence>
<evidence type="ECO:0000259" key="2">
    <source>
        <dbReference type="Pfam" id="PF19780"/>
    </source>
</evidence>
<name>A0ABP8LR44_9BACT</name>
<dbReference type="EMBL" id="BAABEY010000011">
    <property type="protein sequence ID" value="GAA4434653.1"/>
    <property type="molecule type" value="Genomic_DNA"/>
</dbReference>
<feature type="signal peptide" evidence="1">
    <location>
        <begin position="1"/>
        <end position="22"/>
    </location>
</feature>
<dbReference type="InterPro" id="IPR046232">
    <property type="entry name" value="DUF6265"/>
</dbReference>
<keyword evidence="4" id="KW-1185">Reference proteome</keyword>
<proteinExistence type="predicted"/>
<dbReference type="Proteomes" id="UP001501508">
    <property type="component" value="Unassembled WGS sequence"/>
</dbReference>
<gene>
    <name evidence="3" type="ORF">GCM10023091_09920</name>
</gene>
<comment type="caution">
    <text evidence="3">The sequence shown here is derived from an EMBL/GenBank/DDBJ whole genome shotgun (WGS) entry which is preliminary data.</text>
</comment>
<evidence type="ECO:0000313" key="3">
    <source>
        <dbReference type="EMBL" id="GAA4434653.1"/>
    </source>
</evidence>
<dbReference type="RefSeq" id="WP_345026969.1">
    <property type="nucleotide sequence ID" value="NZ_BAABEY010000011.1"/>
</dbReference>
<protein>
    <recommendedName>
        <fullName evidence="2">DUF6265 domain-containing protein</fullName>
    </recommendedName>
</protein>
<feature type="domain" description="DUF6265" evidence="2">
    <location>
        <begin position="33"/>
        <end position="143"/>
    </location>
</feature>